<accession>A0A756I6D1</accession>
<sequence length="103" mass="11990">MSKSEQQNRLRKIMIYSLNTAFRAGVIPKKTRDNGLIEAECSEITVCGKPAIINWCDTGPDELRVSVWWDYRPERLPELMKSKLHHNMDLAIKHKVHFRVLGE</sequence>
<organism evidence="1">
    <name type="scientific">Salmonella enterica</name>
    <name type="common">Salmonella choleraesuis</name>
    <dbReference type="NCBI Taxonomy" id="28901"/>
    <lineage>
        <taxon>Bacteria</taxon>
        <taxon>Pseudomonadati</taxon>
        <taxon>Pseudomonadota</taxon>
        <taxon>Gammaproteobacteria</taxon>
        <taxon>Enterobacterales</taxon>
        <taxon>Enterobacteriaceae</taxon>
        <taxon>Salmonella</taxon>
    </lineage>
</organism>
<proteinExistence type="predicted"/>
<evidence type="ECO:0000313" key="1">
    <source>
        <dbReference type="EMBL" id="HAG0017908.1"/>
    </source>
</evidence>
<gene>
    <name evidence="1" type="ORF">G8O67_005317</name>
</gene>
<reference evidence="1" key="2">
    <citation type="submission" date="2020-02" db="EMBL/GenBank/DDBJ databases">
        <authorList>
            <consortium name="NCBI Pathogen Detection Project"/>
        </authorList>
    </citation>
    <scope>NUCLEOTIDE SEQUENCE</scope>
    <source>
        <strain evidence="1">MA.CK_00/00002125</strain>
    </source>
</reference>
<dbReference type="EMBL" id="DAAWYJ010000048">
    <property type="protein sequence ID" value="HAG0017908.1"/>
    <property type="molecule type" value="Genomic_DNA"/>
</dbReference>
<protein>
    <submittedName>
        <fullName evidence="1">Uncharacterized protein</fullName>
    </submittedName>
</protein>
<name>A0A756I6D1_SALER</name>
<comment type="caution">
    <text evidence="1">The sequence shown here is derived from an EMBL/GenBank/DDBJ whole genome shotgun (WGS) entry which is preliminary data.</text>
</comment>
<dbReference type="AlphaFoldDB" id="A0A756I6D1"/>
<reference evidence="1" key="1">
    <citation type="journal article" date="2018" name="Genome Biol.">
        <title>SKESA: strategic k-mer extension for scrupulous assemblies.</title>
        <authorList>
            <person name="Souvorov A."/>
            <person name="Agarwala R."/>
            <person name="Lipman D.J."/>
        </authorList>
    </citation>
    <scope>NUCLEOTIDE SEQUENCE</scope>
    <source>
        <strain evidence="1">MA.CK_00/00002125</strain>
    </source>
</reference>